<proteinExistence type="inferred from homology"/>
<dbReference type="SUPFAM" id="SSF52058">
    <property type="entry name" value="L domain-like"/>
    <property type="match status" value="3"/>
</dbReference>
<evidence type="ECO:0000256" key="10">
    <source>
        <dbReference type="ARBA" id="ARBA00023170"/>
    </source>
</evidence>
<dbReference type="GO" id="GO:0006952">
    <property type="term" value="P:defense response"/>
    <property type="evidence" value="ECO:0007669"/>
    <property type="project" value="UniProtKB-ARBA"/>
</dbReference>
<feature type="domain" description="Disease resistance R13L4/SHOC-2-like LRR" evidence="15">
    <location>
        <begin position="132"/>
        <end position="292"/>
    </location>
</feature>
<dbReference type="Gene3D" id="3.80.10.10">
    <property type="entry name" value="Ribonuclease Inhibitor"/>
    <property type="match status" value="4"/>
</dbReference>
<reference evidence="16 17" key="1">
    <citation type="journal article" date="2018" name="Proc. Natl. Acad. Sci. U.S.A.">
        <title>Draft genome sequence of Camellia sinensis var. sinensis provides insights into the evolution of the tea genome and tea quality.</title>
        <authorList>
            <person name="Wei C."/>
            <person name="Yang H."/>
            <person name="Wang S."/>
            <person name="Zhao J."/>
            <person name="Liu C."/>
            <person name="Gao L."/>
            <person name="Xia E."/>
            <person name="Lu Y."/>
            <person name="Tai Y."/>
            <person name="She G."/>
            <person name="Sun J."/>
            <person name="Cao H."/>
            <person name="Tong W."/>
            <person name="Gao Q."/>
            <person name="Li Y."/>
            <person name="Deng W."/>
            <person name="Jiang X."/>
            <person name="Wang W."/>
            <person name="Chen Q."/>
            <person name="Zhang S."/>
            <person name="Li H."/>
            <person name="Wu J."/>
            <person name="Wang P."/>
            <person name="Li P."/>
            <person name="Shi C."/>
            <person name="Zheng F."/>
            <person name="Jian J."/>
            <person name="Huang B."/>
            <person name="Shan D."/>
            <person name="Shi M."/>
            <person name="Fang C."/>
            <person name="Yue Y."/>
            <person name="Li F."/>
            <person name="Li D."/>
            <person name="Wei S."/>
            <person name="Han B."/>
            <person name="Jiang C."/>
            <person name="Yin Y."/>
            <person name="Xia T."/>
            <person name="Zhang Z."/>
            <person name="Bennetzen J.L."/>
            <person name="Zhao S."/>
            <person name="Wan X."/>
        </authorList>
    </citation>
    <scope>NUCLEOTIDE SEQUENCE [LARGE SCALE GENOMIC DNA]</scope>
    <source>
        <strain evidence="17">cv. Shuchazao</strain>
        <tissue evidence="16">Leaf</tissue>
    </source>
</reference>
<evidence type="ECO:0000256" key="4">
    <source>
        <dbReference type="ARBA" id="ARBA00022614"/>
    </source>
</evidence>
<dbReference type="Pfam" id="PF08263">
    <property type="entry name" value="LRRNT_2"/>
    <property type="match status" value="1"/>
</dbReference>
<dbReference type="GO" id="GO:0005886">
    <property type="term" value="C:plasma membrane"/>
    <property type="evidence" value="ECO:0007669"/>
    <property type="project" value="UniProtKB-SubCell"/>
</dbReference>
<accession>A0A4S4E9D2</accession>
<evidence type="ECO:0000256" key="5">
    <source>
        <dbReference type="ARBA" id="ARBA00022692"/>
    </source>
</evidence>
<evidence type="ECO:0000313" key="17">
    <source>
        <dbReference type="Proteomes" id="UP000306102"/>
    </source>
</evidence>
<comment type="similarity">
    <text evidence="2">Belongs to the RLP family.</text>
</comment>
<feature type="signal peptide" evidence="13">
    <location>
        <begin position="1"/>
        <end position="24"/>
    </location>
</feature>
<dbReference type="SMART" id="SM00365">
    <property type="entry name" value="LRR_SD22"/>
    <property type="match status" value="5"/>
</dbReference>
<dbReference type="Proteomes" id="UP000306102">
    <property type="component" value="Unassembled WGS sequence"/>
</dbReference>
<dbReference type="GO" id="GO:0099402">
    <property type="term" value="P:plant organ development"/>
    <property type="evidence" value="ECO:0007669"/>
    <property type="project" value="UniProtKB-ARBA"/>
</dbReference>
<comment type="caution">
    <text evidence="16">The sequence shown here is derived from an EMBL/GenBank/DDBJ whole genome shotgun (WGS) entry which is preliminary data.</text>
</comment>
<dbReference type="FunFam" id="3.80.10.10:FF:000095">
    <property type="entry name" value="LRR receptor-like serine/threonine-protein kinase GSO1"/>
    <property type="match status" value="1"/>
</dbReference>
<dbReference type="PANTHER" id="PTHR48063:SF112">
    <property type="entry name" value="RECEPTOR LIKE PROTEIN 30-LIKE"/>
    <property type="match status" value="1"/>
</dbReference>
<dbReference type="FunFam" id="3.80.10.10:FF:001347">
    <property type="entry name" value="LRR receptor-like serine/threonine-protein kinase GSO2"/>
    <property type="match status" value="1"/>
</dbReference>
<dbReference type="PRINTS" id="PR00019">
    <property type="entry name" value="LEURICHRPT"/>
</dbReference>
<keyword evidence="3" id="KW-1003">Cell membrane</keyword>
<dbReference type="InterPro" id="IPR055414">
    <property type="entry name" value="LRR_R13L4/SHOC2-like"/>
</dbReference>
<protein>
    <submittedName>
        <fullName evidence="16">Uncharacterized protein</fullName>
    </submittedName>
</protein>
<keyword evidence="6 13" id="KW-0732">Signal</keyword>
<evidence type="ECO:0000256" key="9">
    <source>
        <dbReference type="ARBA" id="ARBA00023136"/>
    </source>
</evidence>
<evidence type="ECO:0000256" key="8">
    <source>
        <dbReference type="ARBA" id="ARBA00022989"/>
    </source>
</evidence>
<feature type="chain" id="PRO_5020524530" evidence="13">
    <location>
        <begin position="25"/>
        <end position="976"/>
    </location>
</feature>
<evidence type="ECO:0000259" key="14">
    <source>
        <dbReference type="Pfam" id="PF08263"/>
    </source>
</evidence>
<keyword evidence="17" id="KW-1185">Reference proteome</keyword>
<keyword evidence="10" id="KW-0675">Receptor</keyword>
<evidence type="ECO:0000256" key="13">
    <source>
        <dbReference type="SAM" id="SignalP"/>
    </source>
</evidence>
<dbReference type="EMBL" id="SDRB02006393">
    <property type="protein sequence ID" value="THG12728.1"/>
    <property type="molecule type" value="Genomic_DNA"/>
</dbReference>
<dbReference type="GO" id="GO:0051707">
    <property type="term" value="P:response to other organism"/>
    <property type="evidence" value="ECO:0007669"/>
    <property type="project" value="UniProtKB-ARBA"/>
</dbReference>
<name>A0A4S4E9D2_CAMSN</name>
<feature type="transmembrane region" description="Helical" evidence="12">
    <location>
        <begin position="912"/>
        <end position="935"/>
    </location>
</feature>
<organism evidence="16 17">
    <name type="scientific">Camellia sinensis var. sinensis</name>
    <name type="common">China tea</name>
    <dbReference type="NCBI Taxonomy" id="542762"/>
    <lineage>
        <taxon>Eukaryota</taxon>
        <taxon>Viridiplantae</taxon>
        <taxon>Streptophyta</taxon>
        <taxon>Embryophyta</taxon>
        <taxon>Tracheophyta</taxon>
        <taxon>Spermatophyta</taxon>
        <taxon>Magnoliopsida</taxon>
        <taxon>eudicotyledons</taxon>
        <taxon>Gunneridae</taxon>
        <taxon>Pentapetalae</taxon>
        <taxon>asterids</taxon>
        <taxon>Ericales</taxon>
        <taxon>Theaceae</taxon>
        <taxon>Camellia</taxon>
    </lineage>
</organism>
<dbReference type="Pfam" id="PF00560">
    <property type="entry name" value="LRR_1"/>
    <property type="match status" value="10"/>
</dbReference>
<evidence type="ECO:0000256" key="1">
    <source>
        <dbReference type="ARBA" id="ARBA00004251"/>
    </source>
</evidence>
<dbReference type="FunFam" id="3.80.10.10:FF:000041">
    <property type="entry name" value="LRR receptor-like serine/threonine-protein kinase ERECTA"/>
    <property type="match status" value="2"/>
</dbReference>
<sequence length="976" mass="108478">MDTTSSALVIFALFFIERLEFICSSTNSNVSCIASEREALMKFKGNLIDEANRLSSWVGKDCCTWKGVGCSNKTGHVVKLDLHNPIDDPNFEMNQLGGQISPSLLDLNHLHYLDLSMNDLRGPIPDTLGTLTSLTVLDLSYNNFNDSMLYYSLCNLSSLVYIDLSSTSHRGAIPHCLGNLASLSILRLNENYLQGPIPSEMGNMTQLIELDLCWNAFQGPIPSEMGNMIQLTELDLSWNAFQGPIPSEMGNMTQLTRLDLSWNAFEGEIPNSMRNLCNLRVLDLSNNKFSGKLSTSVGSPLGCIHNSLEDLSLSSNKLSGGLPNHLGEFKNLEWLTIGNNSFYGALPSSLGTLSYLSVLDTGDNQLNGSIPISLGQLSKLECLDLSKNAFVGTVFELHFAKLKNLRVLNLHSNSLVLNVSSQWVPPFQLQFIELSSIKVGPQFPQWLETQKNVTRLDMSNASISVVIPDWFESIYCGIIYLDLSNNQIRGRVPIFQNCKYRYSAHGKRLQLSSNRFEGPLTPLPSHVHSLNLFNNLLSGPITVSGDNVTMSFIYLVLSNNHLTGVIPVSLCKAKRITLIDFSNNKLSGKIPPCLGQLDQLSVLDLTNNSLYGEIPSSLGSLQLLNSLHLRNNKFHGKLPLSLQNFTFLFIIDLGENVFTDNIPPWIGYNLTNLKFLNFQANNFYGDIPSQLCHLQNLQLLNLAQNNITGNIPRCFGNFTAMVALDRGYNFNATYHFGYNFDATYHFRGIYDENILDSMKGIELEYTRTLKFLISMDLSNNGIVGEIPEELMDLFGLMNLNLSGNHLKGRIPNNIGNLTQLESLDLSRNKLSGPIPPSLSSLSYLSHLNLSFNNLSGRIPTGNQLQTLNDPSIYIGNDGLCGAPLNSCIDDKSFDGDHKHADESKVADETVVLWFYTGIGPGFLVGFLGVCGTLNFKKSWRYAYFHFIENNYNWISINIAIKFAQLRRKVNKGTFGG</sequence>
<evidence type="ECO:0000313" key="16">
    <source>
        <dbReference type="EMBL" id="THG12728.1"/>
    </source>
</evidence>
<evidence type="ECO:0000256" key="6">
    <source>
        <dbReference type="ARBA" id="ARBA00022729"/>
    </source>
</evidence>
<keyword evidence="9 12" id="KW-0472">Membrane</keyword>
<keyword evidence="4" id="KW-0433">Leucine-rich repeat</keyword>
<gene>
    <name evidence="16" type="ORF">TEA_026855</name>
</gene>
<dbReference type="SMART" id="SM00369">
    <property type="entry name" value="LRR_TYP"/>
    <property type="match status" value="8"/>
</dbReference>
<keyword evidence="11" id="KW-0325">Glycoprotein</keyword>
<dbReference type="SUPFAM" id="SSF52047">
    <property type="entry name" value="RNI-like"/>
    <property type="match status" value="1"/>
</dbReference>
<dbReference type="InterPro" id="IPR032675">
    <property type="entry name" value="LRR_dom_sf"/>
</dbReference>
<dbReference type="InterPro" id="IPR013210">
    <property type="entry name" value="LRR_N_plant-typ"/>
</dbReference>
<dbReference type="Pfam" id="PF23598">
    <property type="entry name" value="LRR_14"/>
    <property type="match status" value="1"/>
</dbReference>
<dbReference type="GO" id="GO:0009653">
    <property type="term" value="P:anatomical structure morphogenesis"/>
    <property type="evidence" value="ECO:0007669"/>
    <property type="project" value="UniProtKB-ARBA"/>
</dbReference>
<evidence type="ECO:0000256" key="7">
    <source>
        <dbReference type="ARBA" id="ARBA00022737"/>
    </source>
</evidence>
<dbReference type="STRING" id="542762.A0A4S4E9D2"/>
<dbReference type="InterPro" id="IPR001611">
    <property type="entry name" value="Leu-rich_rpt"/>
</dbReference>
<evidence type="ECO:0000259" key="15">
    <source>
        <dbReference type="Pfam" id="PF23598"/>
    </source>
</evidence>
<dbReference type="AlphaFoldDB" id="A0A4S4E9D2"/>
<feature type="domain" description="Leucine-rich repeat-containing N-terminal plant-type" evidence="14">
    <location>
        <begin position="34"/>
        <end position="71"/>
    </location>
</feature>
<keyword evidence="8 12" id="KW-1133">Transmembrane helix</keyword>
<dbReference type="PANTHER" id="PTHR48063">
    <property type="entry name" value="LRR RECEPTOR-LIKE KINASE"/>
    <property type="match status" value="1"/>
</dbReference>
<dbReference type="InterPro" id="IPR046956">
    <property type="entry name" value="RLP23-like"/>
</dbReference>
<comment type="subcellular location">
    <subcellularLocation>
        <location evidence="1">Cell membrane</location>
        <topology evidence="1">Single-pass type I membrane protein</topology>
    </subcellularLocation>
</comment>
<dbReference type="FunFam" id="3.80.10.10:FF:000111">
    <property type="entry name" value="LRR receptor-like serine/threonine-protein kinase ERECTA"/>
    <property type="match status" value="1"/>
</dbReference>
<evidence type="ECO:0000256" key="12">
    <source>
        <dbReference type="SAM" id="Phobius"/>
    </source>
</evidence>
<evidence type="ECO:0000256" key="11">
    <source>
        <dbReference type="ARBA" id="ARBA00023180"/>
    </source>
</evidence>
<evidence type="ECO:0000256" key="3">
    <source>
        <dbReference type="ARBA" id="ARBA00022475"/>
    </source>
</evidence>
<keyword evidence="5 12" id="KW-0812">Transmembrane</keyword>
<evidence type="ECO:0000256" key="2">
    <source>
        <dbReference type="ARBA" id="ARBA00009592"/>
    </source>
</evidence>
<keyword evidence="7" id="KW-0677">Repeat</keyword>
<dbReference type="FunFam" id="3.80.10.10:FF:000400">
    <property type="entry name" value="Nuclear pore complex protein NUP107"/>
    <property type="match status" value="1"/>
</dbReference>
<dbReference type="InterPro" id="IPR003591">
    <property type="entry name" value="Leu-rich_rpt_typical-subtyp"/>
</dbReference>